<dbReference type="InterPro" id="IPR050563">
    <property type="entry name" value="4-hydroxybenzoyl-CoA_TE"/>
</dbReference>
<comment type="similarity">
    <text evidence="1">Belongs to the 4-hydroxybenzoyl-CoA thioesterase family.</text>
</comment>
<comment type="caution">
    <text evidence="3">The sequence shown here is derived from an EMBL/GenBank/DDBJ whole genome shotgun (WGS) entry which is preliminary data.</text>
</comment>
<dbReference type="FunFam" id="3.10.129.10:FF:000004">
    <property type="entry name" value="Tol-pal system-associated acyl-CoA thioesterase"/>
    <property type="match status" value="1"/>
</dbReference>
<gene>
    <name evidence="3" type="ORF">CLG96_05180</name>
</gene>
<dbReference type="InterPro" id="IPR029069">
    <property type="entry name" value="HotDog_dom_sf"/>
</dbReference>
<dbReference type="GO" id="GO:0047617">
    <property type="term" value="F:fatty acyl-CoA hydrolase activity"/>
    <property type="evidence" value="ECO:0007669"/>
    <property type="project" value="TreeGrafter"/>
</dbReference>
<evidence type="ECO:0000256" key="2">
    <source>
        <dbReference type="ARBA" id="ARBA00022801"/>
    </source>
</evidence>
<name>A0A2T5G2Z9_9SPHN</name>
<keyword evidence="2" id="KW-0378">Hydrolase</keyword>
<dbReference type="OrthoDB" id="9808429at2"/>
<evidence type="ECO:0000313" key="4">
    <source>
        <dbReference type="Proteomes" id="UP000244162"/>
    </source>
</evidence>
<dbReference type="PANTHER" id="PTHR31793:SF37">
    <property type="entry name" value="ACYL-COA THIOESTER HYDROLASE YBGC"/>
    <property type="match status" value="1"/>
</dbReference>
<dbReference type="NCBIfam" id="TIGR00051">
    <property type="entry name" value="YbgC/FadM family acyl-CoA thioesterase"/>
    <property type="match status" value="1"/>
</dbReference>
<dbReference type="PIRSF" id="PIRSF003230">
    <property type="entry name" value="YbgC"/>
    <property type="match status" value="1"/>
</dbReference>
<sequence>MSDLRDQPYRGHFQGGEHRFALRVYYEDTDAGGVVYHASYLRFMERARSDMLDVAGVDQRAALDGGLGQYVVAEAAIRYLRPARLHDALLVASRMTKIGGASCVIHQRVIRDSELLAEADITVAFLAPDGRPRRQPRAWAEIFERLKGES</sequence>
<dbReference type="PANTHER" id="PTHR31793">
    <property type="entry name" value="4-HYDROXYBENZOYL-COA THIOESTERASE FAMILY MEMBER"/>
    <property type="match status" value="1"/>
</dbReference>
<dbReference type="Pfam" id="PF13279">
    <property type="entry name" value="4HBT_2"/>
    <property type="match status" value="1"/>
</dbReference>
<evidence type="ECO:0000256" key="1">
    <source>
        <dbReference type="ARBA" id="ARBA00005953"/>
    </source>
</evidence>
<dbReference type="RefSeq" id="WP_107966713.1">
    <property type="nucleotide sequence ID" value="NZ_NWBU01000004.1"/>
</dbReference>
<dbReference type="SUPFAM" id="SSF54637">
    <property type="entry name" value="Thioesterase/thiol ester dehydrase-isomerase"/>
    <property type="match status" value="1"/>
</dbReference>
<dbReference type="InterPro" id="IPR006684">
    <property type="entry name" value="YbgC/YbaW"/>
</dbReference>
<dbReference type="Proteomes" id="UP000244162">
    <property type="component" value="Unassembled WGS sequence"/>
</dbReference>
<dbReference type="PROSITE" id="PS01328">
    <property type="entry name" value="4HBCOA_THIOESTERASE"/>
    <property type="match status" value="1"/>
</dbReference>
<dbReference type="EMBL" id="NWBU01000004">
    <property type="protein sequence ID" value="PTQ13481.1"/>
    <property type="molecule type" value="Genomic_DNA"/>
</dbReference>
<keyword evidence="4" id="KW-1185">Reference proteome</keyword>
<reference evidence="3 4" key="1">
    <citation type="submission" date="2017-09" db="EMBL/GenBank/DDBJ databases">
        <title>Sphingomonas panjinensis sp.nov., isolated from oil-contaminated soil.</title>
        <authorList>
            <person name="Wang L."/>
            <person name="Chen L."/>
        </authorList>
    </citation>
    <scope>NUCLEOTIDE SEQUENCE [LARGE SCALE GENOMIC DNA]</scope>
    <source>
        <strain evidence="3 4">FW-11</strain>
    </source>
</reference>
<dbReference type="CDD" id="cd00586">
    <property type="entry name" value="4HBT"/>
    <property type="match status" value="1"/>
</dbReference>
<evidence type="ECO:0000313" key="3">
    <source>
        <dbReference type="EMBL" id="PTQ13481.1"/>
    </source>
</evidence>
<accession>A0A2T5G2Z9</accession>
<organism evidence="3 4">
    <name type="scientific">Sphingomonas oleivorans</name>
    <dbReference type="NCBI Taxonomy" id="1735121"/>
    <lineage>
        <taxon>Bacteria</taxon>
        <taxon>Pseudomonadati</taxon>
        <taxon>Pseudomonadota</taxon>
        <taxon>Alphaproteobacteria</taxon>
        <taxon>Sphingomonadales</taxon>
        <taxon>Sphingomonadaceae</taxon>
        <taxon>Sphingomonas</taxon>
    </lineage>
</organism>
<dbReference type="AlphaFoldDB" id="A0A2T5G2Z9"/>
<protein>
    <submittedName>
        <fullName evidence="3">Thioesterase</fullName>
    </submittedName>
</protein>
<proteinExistence type="inferred from homology"/>
<dbReference type="InterPro" id="IPR008272">
    <property type="entry name" value="HB-CoA_thioesterase_AS"/>
</dbReference>
<dbReference type="Gene3D" id="3.10.129.10">
    <property type="entry name" value="Hotdog Thioesterase"/>
    <property type="match status" value="1"/>
</dbReference>